<dbReference type="GO" id="GO:0070042">
    <property type="term" value="F:rRNA (uridine-N3-)-methyltransferase activity"/>
    <property type="evidence" value="ECO:0007669"/>
    <property type="project" value="InterPro"/>
</dbReference>
<name>A0A6I9U587_SESIN</name>
<evidence type="ECO:0000259" key="1">
    <source>
        <dbReference type="Pfam" id="PF10354"/>
    </source>
</evidence>
<dbReference type="RefSeq" id="XP_011095813.1">
    <property type="nucleotide sequence ID" value="XM_011097511.1"/>
</dbReference>
<dbReference type="PANTHER" id="PTHR11538">
    <property type="entry name" value="PHENYLALANYL-TRNA SYNTHETASE"/>
    <property type="match status" value="1"/>
</dbReference>
<organism evidence="2 3">
    <name type="scientific">Sesamum indicum</name>
    <name type="common">Oriental sesame</name>
    <name type="synonym">Sesamum orientale</name>
    <dbReference type="NCBI Taxonomy" id="4182"/>
    <lineage>
        <taxon>Eukaryota</taxon>
        <taxon>Viridiplantae</taxon>
        <taxon>Streptophyta</taxon>
        <taxon>Embryophyta</taxon>
        <taxon>Tracheophyta</taxon>
        <taxon>Spermatophyta</taxon>
        <taxon>Magnoliopsida</taxon>
        <taxon>eudicotyledons</taxon>
        <taxon>Gunneridae</taxon>
        <taxon>Pentapetalae</taxon>
        <taxon>asterids</taxon>
        <taxon>lamiids</taxon>
        <taxon>Lamiales</taxon>
        <taxon>Pedaliaceae</taxon>
        <taxon>Sesamum</taxon>
    </lineage>
</organism>
<evidence type="ECO:0000313" key="3">
    <source>
        <dbReference type="RefSeq" id="XP_011095813.1"/>
    </source>
</evidence>
<protein>
    <submittedName>
        <fullName evidence="3">Uncharacterized protein At4g26485-like</fullName>
    </submittedName>
</protein>
<reference evidence="3" key="1">
    <citation type="submission" date="2025-08" db="UniProtKB">
        <authorList>
            <consortium name="RefSeq"/>
        </authorList>
    </citation>
    <scope>IDENTIFICATION</scope>
</reference>
<dbReference type="InterPro" id="IPR019446">
    <property type="entry name" value="BMT5-like"/>
</dbReference>
<evidence type="ECO:0000313" key="2">
    <source>
        <dbReference type="Proteomes" id="UP000504604"/>
    </source>
</evidence>
<dbReference type="Proteomes" id="UP000504604">
    <property type="component" value="Linkage group LG12"/>
</dbReference>
<dbReference type="Pfam" id="PF10354">
    <property type="entry name" value="BMT5-like"/>
    <property type="match status" value="1"/>
</dbReference>
<keyword evidence="2" id="KW-1185">Reference proteome</keyword>
<dbReference type="GO" id="GO:0070475">
    <property type="term" value="P:rRNA base methylation"/>
    <property type="evidence" value="ECO:0007669"/>
    <property type="project" value="InterPro"/>
</dbReference>
<dbReference type="AlphaFoldDB" id="A0A6I9U587"/>
<dbReference type="GO" id="GO:0005737">
    <property type="term" value="C:cytoplasm"/>
    <property type="evidence" value="ECO:0007669"/>
    <property type="project" value="TreeGrafter"/>
</dbReference>
<feature type="domain" description="25S rRNA (uridine-N(3))-methyltransferase BMT5-like" evidence="1">
    <location>
        <begin position="16"/>
        <end position="181"/>
    </location>
</feature>
<dbReference type="Gramene" id="SIN_1014300.t">
    <property type="protein sequence ID" value="SIN_1014300.t"/>
    <property type="gene ID" value="SIN_1014300"/>
</dbReference>
<dbReference type="InParanoid" id="A0A6I9U587"/>
<dbReference type="KEGG" id="sind:105175164"/>
<dbReference type="InterPro" id="IPR029063">
    <property type="entry name" value="SAM-dependent_MTases_sf"/>
</dbReference>
<dbReference type="FunCoup" id="A0A6I9U587">
    <property type="interactions" value="258"/>
</dbReference>
<gene>
    <name evidence="3" type="primary">LOC105175164</name>
</gene>
<dbReference type="OrthoDB" id="273345at2759"/>
<dbReference type="PANTHER" id="PTHR11538:SF89">
    <property type="entry name" value="PROTEIN, PUTATIVE (DUF2431)-RELATED"/>
    <property type="match status" value="1"/>
</dbReference>
<proteinExistence type="predicted"/>
<sequence length="204" mass="23408">MEEKWIQHYSSCHEILLVGEGNFSFAASLATAFGNASNMVATSLDSPEMLRINHPSSVSNLDLLEEKGCTIIHKVDACYMCEHPLLSHRKFDRIVFNFPHAGFYGPEHNAYQISLHQDVVRGFLKNAYEMVREEGEVHITHKTSHPFSEWKIEELAAEVGFYLSEEVDFFIWDYPEYENKRGDGSRSDDTFPVGRCSTFKFSKN</sequence>
<dbReference type="SUPFAM" id="SSF53335">
    <property type="entry name" value="S-adenosyl-L-methionine-dependent methyltransferases"/>
    <property type="match status" value="1"/>
</dbReference>
<dbReference type="GeneID" id="105175164"/>
<accession>A0A6I9U587</accession>